<dbReference type="EMBL" id="BARU01007627">
    <property type="protein sequence ID" value="GAH46618.1"/>
    <property type="molecule type" value="Genomic_DNA"/>
</dbReference>
<dbReference type="Gene3D" id="2.60.40.1180">
    <property type="entry name" value="Golgi alpha-mannosidase II"/>
    <property type="match status" value="1"/>
</dbReference>
<feature type="domain" description="Alpha-L-fucosidase C-terminal" evidence="1">
    <location>
        <begin position="34"/>
        <end position="106"/>
    </location>
</feature>
<name>X1HMU9_9ZZZZ</name>
<protein>
    <recommendedName>
        <fullName evidence="1">Alpha-L-fucosidase C-terminal domain-containing protein</fullName>
    </recommendedName>
</protein>
<proteinExistence type="predicted"/>
<dbReference type="InterPro" id="IPR031919">
    <property type="entry name" value="Fucosidase_C"/>
</dbReference>
<dbReference type="Pfam" id="PF16757">
    <property type="entry name" value="Fucosidase_C"/>
    <property type="match status" value="1"/>
</dbReference>
<evidence type="ECO:0000313" key="2">
    <source>
        <dbReference type="EMBL" id="GAH46618.1"/>
    </source>
</evidence>
<organism evidence="2">
    <name type="scientific">marine sediment metagenome</name>
    <dbReference type="NCBI Taxonomy" id="412755"/>
    <lineage>
        <taxon>unclassified sequences</taxon>
        <taxon>metagenomes</taxon>
        <taxon>ecological metagenomes</taxon>
    </lineage>
</organism>
<gene>
    <name evidence="2" type="ORF">S03H2_15029</name>
</gene>
<reference evidence="2" key="1">
    <citation type="journal article" date="2014" name="Front. Microbiol.">
        <title>High frequency of phylogenetically diverse reductive dehalogenase-homologous genes in deep subseafloor sedimentary metagenomes.</title>
        <authorList>
            <person name="Kawai M."/>
            <person name="Futagami T."/>
            <person name="Toyoda A."/>
            <person name="Takaki Y."/>
            <person name="Nishi S."/>
            <person name="Hori S."/>
            <person name="Arai W."/>
            <person name="Tsubouchi T."/>
            <person name="Morono Y."/>
            <person name="Uchiyama I."/>
            <person name="Ito T."/>
            <person name="Fujiyama A."/>
            <person name="Inagaki F."/>
            <person name="Takami H."/>
        </authorList>
    </citation>
    <scope>NUCLEOTIDE SEQUENCE</scope>
    <source>
        <strain evidence="2">Expedition CK06-06</strain>
    </source>
</reference>
<feature type="non-terminal residue" evidence="2">
    <location>
        <position position="1"/>
    </location>
</feature>
<evidence type="ECO:0000259" key="1">
    <source>
        <dbReference type="Pfam" id="PF16757"/>
    </source>
</evidence>
<comment type="caution">
    <text evidence="2">The sequence shown here is derived from an EMBL/GenBank/DDBJ whole genome shotgun (WGS) entry which is preliminary data.</text>
</comment>
<accession>X1HMU9</accession>
<sequence length="112" mass="12999">LLLKFGKWLEVNGDAIYETRPWIRAESKTLDDMEIRYTQKENILYAILLGKPKTSTITIKSLNLENNTKIQILDNNKDLTWKNNAENLEIEIPGNLIWAPAYAFKIKPKPIK</sequence>
<dbReference type="AlphaFoldDB" id="X1HMU9"/>
<dbReference type="SUPFAM" id="SSF51011">
    <property type="entry name" value="Glycosyl hydrolase domain"/>
    <property type="match status" value="1"/>
</dbReference>
<dbReference type="InterPro" id="IPR013780">
    <property type="entry name" value="Glyco_hydro_b"/>
</dbReference>